<accession>A0A0R1EAY9</accession>
<evidence type="ECO:0000313" key="2">
    <source>
        <dbReference type="Proteomes" id="UP000002282"/>
    </source>
</evidence>
<name>A0A0R1EAY9_DROYA</name>
<evidence type="ECO:0000313" key="1">
    <source>
        <dbReference type="EMBL" id="KRK05091.1"/>
    </source>
</evidence>
<protein>
    <submittedName>
        <fullName evidence="1">Uncharacterized protein</fullName>
    </submittedName>
</protein>
<dbReference type="AlphaFoldDB" id="A0A0R1EAY9"/>
<proteinExistence type="predicted"/>
<reference evidence="1 2" key="2">
    <citation type="journal article" date="2007" name="PLoS Biol.">
        <title>Principles of genome evolution in the Drosophila melanogaster species group.</title>
        <authorList>
            <person name="Ranz J.M."/>
            <person name="Maurin D."/>
            <person name="Chan Y.S."/>
            <person name="von Grotthuss M."/>
            <person name="Hillier L.W."/>
            <person name="Roote J."/>
            <person name="Ashburner M."/>
            <person name="Bergman C.M."/>
        </authorList>
    </citation>
    <scope>NUCLEOTIDE SEQUENCE [LARGE SCALE GENOMIC DNA]</scope>
    <source>
        <strain evidence="2">Tai18E2 / Tucson 14021-0261.01</strain>
    </source>
</reference>
<dbReference type="Proteomes" id="UP000002282">
    <property type="component" value="Unassembled WGS sequence"/>
</dbReference>
<sequence length="134" mass="14810">MAVVSILPGQRPDNIKVTLINLPKYSVLNLPCAGVRYRYRYAVHNTTLTMSNLNRNKSIGSGKTMDSWENGFMEADSISWNHGISMRITFLSAQRGKPPTESGRTTPPIHSQSFGAHLLSADKFFSLVAISARV</sequence>
<organism evidence="1 2">
    <name type="scientific">Drosophila yakuba</name>
    <name type="common">Fruit fly</name>
    <dbReference type="NCBI Taxonomy" id="7245"/>
    <lineage>
        <taxon>Eukaryota</taxon>
        <taxon>Metazoa</taxon>
        <taxon>Ecdysozoa</taxon>
        <taxon>Arthropoda</taxon>
        <taxon>Hexapoda</taxon>
        <taxon>Insecta</taxon>
        <taxon>Pterygota</taxon>
        <taxon>Neoptera</taxon>
        <taxon>Endopterygota</taxon>
        <taxon>Diptera</taxon>
        <taxon>Brachycera</taxon>
        <taxon>Muscomorpha</taxon>
        <taxon>Ephydroidea</taxon>
        <taxon>Drosophilidae</taxon>
        <taxon>Drosophila</taxon>
        <taxon>Sophophora</taxon>
    </lineage>
</organism>
<gene>
    <name evidence="1" type="primary">Dyak\GE27480</name>
    <name evidence="1" type="synonym">GE27480</name>
    <name evidence="1" type="ORF">Dyak_GE27480</name>
</gene>
<reference evidence="1 2" key="1">
    <citation type="journal article" date="2007" name="Nature">
        <title>Evolution of genes and genomes on the Drosophila phylogeny.</title>
        <authorList>
            <consortium name="Drosophila 12 Genomes Consortium"/>
            <person name="Clark A.G."/>
            <person name="Eisen M.B."/>
            <person name="Smith D.R."/>
            <person name="Bergman C.M."/>
            <person name="Oliver B."/>
            <person name="Markow T.A."/>
            <person name="Kaufman T.C."/>
            <person name="Kellis M."/>
            <person name="Gelbart W."/>
            <person name="Iyer V.N."/>
            <person name="Pollard D.A."/>
            <person name="Sackton T.B."/>
            <person name="Larracuente A.M."/>
            <person name="Singh N.D."/>
            <person name="Abad J.P."/>
            <person name="Abt D.N."/>
            <person name="Adryan B."/>
            <person name="Aguade M."/>
            <person name="Akashi H."/>
            <person name="Anderson W.W."/>
            <person name="Aquadro C.F."/>
            <person name="Ardell D.H."/>
            <person name="Arguello R."/>
            <person name="Artieri C.G."/>
            <person name="Barbash D.A."/>
            <person name="Barker D."/>
            <person name="Barsanti P."/>
            <person name="Batterham P."/>
            <person name="Batzoglou S."/>
            <person name="Begun D."/>
            <person name="Bhutkar A."/>
            <person name="Blanco E."/>
            <person name="Bosak S.A."/>
            <person name="Bradley R.K."/>
            <person name="Brand A.D."/>
            <person name="Brent M.R."/>
            <person name="Brooks A.N."/>
            <person name="Brown R.H."/>
            <person name="Butlin R.K."/>
            <person name="Caggese C."/>
            <person name="Calvi B.R."/>
            <person name="Bernardo de Carvalho A."/>
            <person name="Caspi A."/>
            <person name="Castrezana S."/>
            <person name="Celniker S.E."/>
            <person name="Chang J.L."/>
            <person name="Chapple C."/>
            <person name="Chatterji S."/>
            <person name="Chinwalla A."/>
            <person name="Civetta A."/>
            <person name="Clifton S.W."/>
            <person name="Comeron J.M."/>
            <person name="Costello J.C."/>
            <person name="Coyne J.A."/>
            <person name="Daub J."/>
            <person name="David R.G."/>
            <person name="Delcher A.L."/>
            <person name="Delehaunty K."/>
            <person name="Do C.B."/>
            <person name="Ebling H."/>
            <person name="Edwards K."/>
            <person name="Eickbush T."/>
            <person name="Evans J.D."/>
            <person name="Filipski A."/>
            <person name="Findeiss S."/>
            <person name="Freyhult E."/>
            <person name="Fulton L."/>
            <person name="Fulton R."/>
            <person name="Garcia A.C."/>
            <person name="Gardiner A."/>
            <person name="Garfield D.A."/>
            <person name="Garvin B.E."/>
            <person name="Gibson G."/>
            <person name="Gilbert D."/>
            <person name="Gnerre S."/>
            <person name="Godfrey J."/>
            <person name="Good R."/>
            <person name="Gotea V."/>
            <person name="Gravely B."/>
            <person name="Greenberg A.J."/>
            <person name="Griffiths-Jones S."/>
            <person name="Gross S."/>
            <person name="Guigo R."/>
            <person name="Gustafson E.A."/>
            <person name="Haerty W."/>
            <person name="Hahn M.W."/>
            <person name="Halligan D.L."/>
            <person name="Halpern A.L."/>
            <person name="Halter G.M."/>
            <person name="Han M.V."/>
            <person name="Heger A."/>
            <person name="Hillier L."/>
            <person name="Hinrichs A.S."/>
            <person name="Holmes I."/>
            <person name="Hoskins R.A."/>
            <person name="Hubisz M.J."/>
            <person name="Hultmark D."/>
            <person name="Huntley M.A."/>
            <person name="Jaffe D.B."/>
            <person name="Jagadeeshan S."/>
            <person name="Jeck W.R."/>
            <person name="Johnson J."/>
            <person name="Jones C.D."/>
            <person name="Jordan W.C."/>
            <person name="Karpen G.H."/>
            <person name="Kataoka E."/>
            <person name="Keightley P.D."/>
            <person name="Kheradpour P."/>
            <person name="Kirkness E.F."/>
            <person name="Koerich L.B."/>
            <person name="Kristiansen K."/>
            <person name="Kudrna D."/>
            <person name="Kulathinal R.J."/>
            <person name="Kumar S."/>
            <person name="Kwok R."/>
            <person name="Lander E."/>
            <person name="Langley C.H."/>
            <person name="Lapoint R."/>
            <person name="Lazzaro B.P."/>
            <person name="Lee S.J."/>
            <person name="Levesque L."/>
            <person name="Li R."/>
            <person name="Lin C.F."/>
            <person name="Lin M.F."/>
            <person name="Lindblad-Toh K."/>
            <person name="Llopart A."/>
            <person name="Long M."/>
            <person name="Low L."/>
            <person name="Lozovsky E."/>
            <person name="Lu J."/>
            <person name="Luo M."/>
            <person name="Machado C.A."/>
            <person name="Makalowski W."/>
            <person name="Marzo M."/>
            <person name="Matsuda M."/>
            <person name="Matzkin L."/>
            <person name="McAllister B."/>
            <person name="McBride C.S."/>
            <person name="McKernan B."/>
            <person name="McKernan K."/>
            <person name="Mendez-Lago M."/>
            <person name="Minx P."/>
            <person name="Mollenhauer M.U."/>
            <person name="Montooth K."/>
            <person name="Mount S.M."/>
            <person name="Mu X."/>
            <person name="Myers E."/>
            <person name="Negre B."/>
            <person name="Newfeld S."/>
            <person name="Nielsen R."/>
            <person name="Noor M.A."/>
            <person name="O'Grady P."/>
            <person name="Pachter L."/>
            <person name="Papaceit M."/>
            <person name="Parisi M.J."/>
            <person name="Parisi M."/>
            <person name="Parts L."/>
            <person name="Pedersen J.S."/>
            <person name="Pesole G."/>
            <person name="Phillippy A.M."/>
            <person name="Ponting C.P."/>
            <person name="Pop M."/>
            <person name="Porcelli D."/>
            <person name="Powell J.R."/>
            <person name="Prohaska S."/>
            <person name="Pruitt K."/>
            <person name="Puig M."/>
            <person name="Quesneville H."/>
            <person name="Ram K.R."/>
            <person name="Rand D."/>
            <person name="Rasmussen M.D."/>
            <person name="Reed L.K."/>
            <person name="Reenan R."/>
            <person name="Reily A."/>
            <person name="Remington K.A."/>
            <person name="Rieger T.T."/>
            <person name="Ritchie M.G."/>
            <person name="Robin C."/>
            <person name="Rogers Y.H."/>
            <person name="Rohde C."/>
            <person name="Rozas J."/>
            <person name="Rubenfield M.J."/>
            <person name="Ruiz A."/>
            <person name="Russo S."/>
            <person name="Salzberg S.L."/>
            <person name="Sanchez-Gracia A."/>
            <person name="Saranga D.J."/>
            <person name="Sato H."/>
            <person name="Schaeffer S.W."/>
            <person name="Schatz M.C."/>
            <person name="Schlenke T."/>
            <person name="Schwartz R."/>
            <person name="Segarra C."/>
            <person name="Singh R.S."/>
            <person name="Sirot L."/>
            <person name="Sirota M."/>
            <person name="Sisneros N.B."/>
            <person name="Smith C.D."/>
            <person name="Smith T.F."/>
            <person name="Spieth J."/>
            <person name="Stage D.E."/>
            <person name="Stark A."/>
            <person name="Stephan W."/>
            <person name="Strausberg R.L."/>
            <person name="Strempel S."/>
            <person name="Sturgill D."/>
            <person name="Sutton G."/>
            <person name="Sutton G.G."/>
            <person name="Tao W."/>
            <person name="Teichmann S."/>
            <person name="Tobari Y.N."/>
            <person name="Tomimura Y."/>
            <person name="Tsolas J.M."/>
            <person name="Valente V.L."/>
            <person name="Venter E."/>
            <person name="Venter J.C."/>
            <person name="Vicario S."/>
            <person name="Vieira F.G."/>
            <person name="Vilella A.J."/>
            <person name="Villasante A."/>
            <person name="Walenz B."/>
            <person name="Wang J."/>
            <person name="Wasserman M."/>
            <person name="Watts T."/>
            <person name="Wilson D."/>
            <person name="Wilson R.K."/>
            <person name="Wing R.A."/>
            <person name="Wolfner M.F."/>
            <person name="Wong A."/>
            <person name="Wong G.K."/>
            <person name="Wu C.I."/>
            <person name="Wu G."/>
            <person name="Yamamoto D."/>
            <person name="Yang H.P."/>
            <person name="Yang S.P."/>
            <person name="Yorke J.A."/>
            <person name="Yoshida K."/>
            <person name="Zdobnov E."/>
            <person name="Zhang P."/>
            <person name="Zhang Y."/>
            <person name="Zimin A.V."/>
            <person name="Baldwin J."/>
            <person name="Abdouelleil A."/>
            <person name="Abdulkadir J."/>
            <person name="Abebe A."/>
            <person name="Abera B."/>
            <person name="Abreu J."/>
            <person name="Acer S.C."/>
            <person name="Aftuck L."/>
            <person name="Alexander A."/>
            <person name="An P."/>
            <person name="Anderson E."/>
            <person name="Anderson S."/>
            <person name="Arachi H."/>
            <person name="Azer M."/>
            <person name="Bachantsang P."/>
            <person name="Barry A."/>
            <person name="Bayul T."/>
            <person name="Berlin A."/>
            <person name="Bessette D."/>
            <person name="Bloom T."/>
            <person name="Blye J."/>
            <person name="Boguslavskiy L."/>
            <person name="Bonnet C."/>
            <person name="Boukhgalter B."/>
            <person name="Bourzgui I."/>
            <person name="Brown A."/>
            <person name="Cahill P."/>
            <person name="Channer S."/>
            <person name="Cheshatsang Y."/>
            <person name="Chuda L."/>
            <person name="Citroen M."/>
            <person name="Collymore A."/>
            <person name="Cooke P."/>
            <person name="Costello M."/>
            <person name="D'Aco K."/>
            <person name="Daza R."/>
            <person name="De Haan G."/>
            <person name="DeGray S."/>
            <person name="DeMaso C."/>
            <person name="Dhargay N."/>
            <person name="Dooley K."/>
            <person name="Dooley E."/>
            <person name="Doricent M."/>
            <person name="Dorje P."/>
            <person name="Dorjee K."/>
            <person name="Dupes A."/>
            <person name="Elong R."/>
            <person name="Falk J."/>
            <person name="Farina A."/>
            <person name="Faro S."/>
            <person name="Ferguson D."/>
            <person name="Fisher S."/>
            <person name="Foley C.D."/>
            <person name="Franke A."/>
            <person name="Friedrich D."/>
            <person name="Gadbois L."/>
            <person name="Gearin G."/>
            <person name="Gearin C.R."/>
            <person name="Giannoukos G."/>
            <person name="Goode T."/>
            <person name="Graham J."/>
            <person name="Grandbois E."/>
            <person name="Grewal S."/>
            <person name="Gyaltsen K."/>
            <person name="Hafez N."/>
            <person name="Hagos B."/>
            <person name="Hall J."/>
            <person name="Henson C."/>
            <person name="Hollinger A."/>
            <person name="Honan T."/>
            <person name="Huard M.D."/>
            <person name="Hughes L."/>
            <person name="Hurhula B."/>
            <person name="Husby M.E."/>
            <person name="Kamat A."/>
            <person name="Kanga B."/>
            <person name="Kashin S."/>
            <person name="Khazanovich D."/>
            <person name="Kisner P."/>
            <person name="Lance K."/>
            <person name="Lara M."/>
            <person name="Lee W."/>
            <person name="Lennon N."/>
            <person name="Letendre F."/>
            <person name="LeVine R."/>
            <person name="Lipovsky A."/>
            <person name="Liu X."/>
            <person name="Liu J."/>
            <person name="Liu S."/>
            <person name="Lokyitsang T."/>
            <person name="Lokyitsang Y."/>
            <person name="Lubonja R."/>
            <person name="Lui A."/>
            <person name="MacDonald P."/>
            <person name="Magnisalis V."/>
            <person name="Maru K."/>
            <person name="Matthews C."/>
            <person name="McCusker W."/>
            <person name="McDonough S."/>
            <person name="Mehta T."/>
            <person name="Meldrim J."/>
            <person name="Meneus L."/>
            <person name="Mihai O."/>
            <person name="Mihalev A."/>
            <person name="Mihova T."/>
            <person name="Mittelman R."/>
            <person name="Mlenga V."/>
            <person name="Montmayeur A."/>
            <person name="Mulrain L."/>
            <person name="Navidi A."/>
            <person name="Naylor J."/>
            <person name="Negash T."/>
            <person name="Nguyen T."/>
            <person name="Nguyen N."/>
            <person name="Nicol R."/>
            <person name="Norbu C."/>
            <person name="Norbu N."/>
            <person name="Novod N."/>
            <person name="O'Neill B."/>
            <person name="Osman S."/>
            <person name="Markiewicz E."/>
            <person name="Oyono O.L."/>
            <person name="Patti C."/>
            <person name="Phunkhang P."/>
            <person name="Pierre F."/>
            <person name="Priest M."/>
            <person name="Raghuraman S."/>
            <person name="Rege F."/>
            <person name="Reyes R."/>
            <person name="Rise C."/>
            <person name="Rogov P."/>
            <person name="Ross K."/>
            <person name="Ryan E."/>
            <person name="Settipalli S."/>
            <person name="Shea T."/>
            <person name="Sherpa N."/>
            <person name="Shi L."/>
            <person name="Shih D."/>
            <person name="Sparrow T."/>
            <person name="Spaulding J."/>
            <person name="Stalker J."/>
            <person name="Stange-Thomann N."/>
            <person name="Stavropoulos S."/>
            <person name="Stone C."/>
            <person name="Strader C."/>
            <person name="Tesfaye S."/>
            <person name="Thomson T."/>
            <person name="Thoulutsang Y."/>
            <person name="Thoulutsang D."/>
            <person name="Topham K."/>
            <person name="Topping I."/>
            <person name="Tsamla T."/>
            <person name="Vassiliev H."/>
            <person name="Vo A."/>
            <person name="Wangchuk T."/>
            <person name="Wangdi T."/>
            <person name="Weiand M."/>
            <person name="Wilkinson J."/>
            <person name="Wilson A."/>
            <person name="Yadav S."/>
            <person name="Young G."/>
            <person name="Yu Q."/>
            <person name="Zembek L."/>
            <person name="Zhong D."/>
            <person name="Zimmer A."/>
            <person name="Zwirko Z."/>
            <person name="Jaffe D.B."/>
            <person name="Alvarez P."/>
            <person name="Brockman W."/>
            <person name="Butler J."/>
            <person name="Chin C."/>
            <person name="Gnerre S."/>
            <person name="Grabherr M."/>
            <person name="Kleber M."/>
            <person name="Mauceli E."/>
            <person name="MacCallum I."/>
        </authorList>
    </citation>
    <scope>NUCLEOTIDE SEQUENCE [LARGE SCALE GENOMIC DNA]</scope>
    <source>
        <strain evidence="2">Tai18E2 / Tucson 14021-0261.01</strain>
    </source>
</reference>
<keyword evidence="2" id="KW-1185">Reference proteome</keyword>
<dbReference type="EMBL" id="CH891641">
    <property type="protein sequence ID" value="KRK05091.1"/>
    <property type="molecule type" value="Genomic_DNA"/>
</dbReference>
<dbReference type="KEGG" id="dya:Dyak_GE27480"/>